<keyword evidence="2 4" id="KW-0808">Transferase</keyword>
<evidence type="ECO:0000313" key="4">
    <source>
        <dbReference type="EMBL" id="RUO20888.1"/>
    </source>
</evidence>
<dbReference type="EMBL" id="PIPJ01000004">
    <property type="protein sequence ID" value="RUO20888.1"/>
    <property type="molecule type" value="Genomic_DNA"/>
</dbReference>
<organism evidence="4 5">
    <name type="scientific">Aliidiomarina iranensis</name>
    <dbReference type="NCBI Taxonomy" id="1434071"/>
    <lineage>
        <taxon>Bacteria</taxon>
        <taxon>Pseudomonadati</taxon>
        <taxon>Pseudomonadota</taxon>
        <taxon>Gammaproteobacteria</taxon>
        <taxon>Alteromonadales</taxon>
        <taxon>Idiomarinaceae</taxon>
        <taxon>Aliidiomarina</taxon>
    </lineage>
</organism>
<reference evidence="5" key="1">
    <citation type="journal article" date="2018" name="Front. Microbiol.">
        <title>Genome-Based Analysis Reveals the Taxonomy and Diversity of the Family Idiomarinaceae.</title>
        <authorList>
            <person name="Liu Y."/>
            <person name="Lai Q."/>
            <person name="Shao Z."/>
        </authorList>
    </citation>
    <scope>NUCLEOTIDE SEQUENCE [LARGE SCALE GENOMIC DNA]</scope>
    <source>
        <strain evidence="5">GBPy7</strain>
    </source>
</reference>
<dbReference type="GO" id="GO:0008168">
    <property type="term" value="F:methyltransferase activity"/>
    <property type="evidence" value="ECO:0007669"/>
    <property type="project" value="UniProtKB-KW"/>
</dbReference>
<dbReference type="CDD" id="cd02440">
    <property type="entry name" value="AdoMet_MTases"/>
    <property type="match status" value="1"/>
</dbReference>
<dbReference type="AlphaFoldDB" id="A0A432VWF1"/>
<sequence length="197" mass="21850">MSIDYYNKNAAEFHADTACVDMAALYEEFLPRLSVGAHIIDAGCGSGRDALAFLQAGFRVTAFDASPSLVAIAQERLGTEKVKLATFNEFSVSEPADAIWACASLLHVPLLELKHTFVHLSEQLKNRGLFYCSFKYGDNETERNGRRFTNLNEALLQQVIQQSDLAIQKTWITGDARPGREDEKWLNAILVKAHGKG</sequence>
<dbReference type="PANTHER" id="PTHR43861:SF1">
    <property type="entry name" value="TRANS-ACONITATE 2-METHYLTRANSFERASE"/>
    <property type="match status" value="1"/>
</dbReference>
<keyword evidence="1 4" id="KW-0489">Methyltransferase</keyword>
<dbReference type="SUPFAM" id="SSF53335">
    <property type="entry name" value="S-adenosyl-L-methionine-dependent methyltransferases"/>
    <property type="match status" value="1"/>
</dbReference>
<dbReference type="Pfam" id="PF13649">
    <property type="entry name" value="Methyltransf_25"/>
    <property type="match status" value="1"/>
</dbReference>
<comment type="caution">
    <text evidence="4">The sequence shown here is derived from an EMBL/GenBank/DDBJ whole genome shotgun (WGS) entry which is preliminary data.</text>
</comment>
<evidence type="ECO:0000256" key="1">
    <source>
        <dbReference type="ARBA" id="ARBA00022603"/>
    </source>
</evidence>
<dbReference type="RefSeq" id="WP_126767130.1">
    <property type="nucleotide sequence ID" value="NZ_PIPJ01000004.1"/>
</dbReference>
<proteinExistence type="predicted"/>
<name>A0A432VWF1_9GAMM</name>
<evidence type="ECO:0000313" key="5">
    <source>
        <dbReference type="Proteomes" id="UP000288395"/>
    </source>
</evidence>
<evidence type="ECO:0000256" key="2">
    <source>
        <dbReference type="ARBA" id="ARBA00022679"/>
    </source>
</evidence>
<keyword evidence="5" id="KW-1185">Reference proteome</keyword>
<accession>A0A432VWF1</accession>
<dbReference type="InterPro" id="IPR041698">
    <property type="entry name" value="Methyltransf_25"/>
</dbReference>
<dbReference type="Gene3D" id="3.40.50.150">
    <property type="entry name" value="Vaccinia Virus protein VP39"/>
    <property type="match status" value="1"/>
</dbReference>
<dbReference type="Proteomes" id="UP000288395">
    <property type="component" value="Unassembled WGS sequence"/>
</dbReference>
<dbReference type="OrthoDB" id="7348755at2"/>
<dbReference type="GO" id="GO:0032259">
    <property type="term" value="P:methylation"/>
    <property type="evidence" value="ECO:0007669"/>
    <property type="project" value="UniProtKB-KW"/>
</dbReference>
<gene>
    <name evidence="4" type="ORF">CWE08_07235</name>
</gene>
<evidence type="ECO:0000259" key="3">
    <source>
        <dbReference type="Pfam" id="PF13649"/>
    </source>
</evidence>
<protein>
    <submittedName>
        <fullName evidence="4">SAM-dependent methyltransferase</fullName>
    </submittedName>
</protein>
<dbReference type="PANTHER" id="PTHR43861">
    <property type="entry name" value="TRANS-ACONITATE 2-METHYLTRANSFERASE-RELATED"/>
    <property type="match status" value="1"/>
</dbReference>
<feature type="domain" description="Methyltransferase" evidence="3">
    <location>
        <begin position="39"/>
        <end position="128"/>
    </location>
</feature>
<dbReference type="InterPro" id="IPR029063">
    <property type="entry name" value="SAM-dependent_MTases_sf"/>
</dbReference>